<dbReference type="Proteomes" id="UP000242915">
    <property type="component" value="Unassembled WGS sequence"/>
</dbReference>
<sequence>MQMSLLKGASALAQELAVIRRVSAGVMQSRRSRP</sequence>
<gene>
    <name evidence="1" type="ORF">SAMN05216255_4397</name>
</gene>
<organism evidence="1 2">
    <name type="scientific">Pseudomonas segetis</name>
    <dbReference type="NCBI Taxonomy" id="298908"/>
    <lineage>
        <taxon>Bacteria</taxon>
        <taxon>Pseudomonadati</taxon>
        <taxon>Pseudomonadota</taxon>
        <taxon>Gammaproteobacteria</taxon>
        <taxon>Pseudomonadales</taxon>
        <taxon>Pseudomonadaceae</taxon>
        <taxon>Pseudomonas</taxon>
    </lineage>
</organism>
<dbReference type="EMBL" id="FZOG01000009">
    <property type="protein sequence ID" value="SNT06599.1"/>
    <property type="molecule type" value="Genomic_DNA"/>
</dbReference>
<name>A0A239JLE0_9PSED</name>
<accession>A0A239JLE0</accession>
<dbReference type="AlphaFoldDB" id="A0A239JLE0"/>
<evidence type="ECO:0000313" key="1">
    <source>
        <dbReference type="EMBL" id="SNT06599.1"/>
    </source>
</evidence>
<evidence type="ECO:0000313" key="2">
    <source>
        <dbReference type="Proteomes" id="UP000242915"/>
    </source>
</evidence>
<reference evidence="2" key="1">
    <citation type="submission" date="2017-06" db="EMBL/GenBank/DDBJ databases">
        <authorList>
            <person name="Varghese N."/>
            <person name="Submissions S."/>
        </authorList>
    </citation>
    <scope>NUCLEOTIDE SEQUENCE [LARGE SCALE GENOMIC DNA]</scope>
    <source>
        <strain evidence="2">CIP 108523</strain>
    </source>
</reference>
<proteinExistence type="predicted"/>
<keyword evidence="2" id="KW-1185">Reference proteome</keyword>
<protein>
    <submittedName>
        <fullName evidence="1">Uncharacterized protein</fullName>
    </submittedName>
</protein>